<dbReference type="AlphaFoldDB" id="A0A6D2IZ21"/>
<reference evidence="2" key="1">
    <citation type="submission" date="2020-01" db="EMBL/GenBank/DDBJ databases">
        <authorList>
            <person name="Mishra B."/>
        </authorList>
    </citation>
    <scope>NUCLEOTIDE SEQUENCE [LARGE SCALE GENOMIC DNA]</scope>
</reference>
<evidence type="ECO:0000313" key="2">
    <source>
        <dbReference type="EMBL" id="CAA7030192.1"/>
    </source>
</evidence>
<dbReference type="Proteomes" id="UP000467841">
    <property type="component" value="Unassembled WGS sequence"/>
</dbReference>
<proteinExistence type="predicted"/>
<evidence type="ECO:0000256" key="1">
    <source>
        <dbReference type="SAM" id="MobiDB-lite"/>
    </source>
</evidence>
<accession>A0A6D2IZ21</accession>
<sequence length="88" mass="9835">MTVDPLFLLPEPSSVPGFFPSAFSAAALERVLLVVDTIVPVEQPNLTNRVSTLAKQCHTQGLEKKQIKQVENRNKNQSFRQISTEKID</sequence>
<evidence type="ECO:0000313" key="3">
    <source>
        <dbReference type="Proteomes" id="UP000467841"/>
    </source>
</evidence>
<organism evidence="2 3">
    <name type="scientific">Microthlaspi erraticum</name>
    <dbReference type="NCBI Taxonomy" id="1685480"/>
    <lineage>
        <taxon>Eukaryota</taxon>
        <taxon>Viridiplantae</taxon>
        <taxon>Streptophyta</taxon>
        <taxon>Embryophyta</taxon>
        <taxon>Tracheophyta</taxon>
        <taxon>Spermatophyta</taxon>
        <taxon>Magnoliopsida</taxon>
        <taxon>eudicotyledons</taxon>
        <taxon>Gunneridae</taxon>
        <taxon>Pentapetalae</taxon>
        <taxon>rosids</taxon>
        <taxon>malvids</taxon>
        <taxon>Brassicales</taxon>
        <taxon>Brassicaceae</taxon>
        <taxon>Coluteocarpeae</taxon>
        <taxon>Microthlaspi</taxon>
    </lineage>
</organism>
<feature type="compositionally biased region" description="Basic and acidic residues" evidence="1">
    <location>
        <begin position="64"/>
        <end position="74"/>
    </location>
</feature>
<name>A0A6D2IZ21_9BRAS</name>
<gene>
    <name evidence="2" type="ORF">MERR_LOCUS17427</name>
</gene>
<protein>
    <submittedName>
        <fullName evidence="2">Uncharacterized protein</fullName>
    </submittedName>
</protein>
<dbReference type="EMBL" id="CACVBM020001091">
    <property type="protein sequence ID" value="CAA7030192.1"/>
    <property type="molecule type" value="Genomic_DNA"/>
</dbReference>
<keyword evidence="3" id="KW-1185">Reference proteome</keyword>
<feature type="region of interest" description="Disordered" evidence="1">
    <location>
        <begin position="64"/>
        <end position="88"/>
    </location>
</feature>
<comment type="caution">
    <text evidence="2">The sequence shown here is derived from an EMBL/GenBank/DDBJ whole genome shotgun (WGS) entry which is preliminary data.</text>
</comment>